<keyword evidence="3" id="KW-0560">Oxidoreductase</keyword>
<dbReference type="GO" id="GO:0009228">
    <property type="term" value="P:thiamine biosynthetic process"/>
    <property type="evidence" value="ECO:0007669"/>
    <property type="project" value="UniProtKB-KW"/>
</dbReference>
<dbReference type="RefSeq" id="WP_058298631.1">
    <property type="nucleotide sequence ID" value="NZ_FMAU01000002.1"/>
</dbReference>
<dbReference type="SUPFAM" id="SSF54373">
    <property type="entry name" value="FAD-linked reductases, C-terminal domain"/>
    <property type="match status" value="1"/>
</dbReference>
<evidence type="ECO:0000256" key="4">
    <source>
        <dbReference type="ARBA" id="ARBA00049872"/>
    </source>
</evidence>
<evidence type="ECO:0000313" key="9">
    <source>
        <dbReference type="Proteomes" id="UP000181997"/>
    </source>
</evidence>
<gene>
    <name evidence="8" type="ORF">GA0061094_2522</name>
</gene>
<keyword evidence="9" id="KW-1185">Reference proteome</keyword>
<dbReference type="Gene3D" id="3.50.50.60">
    <property type="entry name" value="FAD/NAD(P)-binding domain"/>
    <property type="match status" value="1"/>
</dbReference>
<evidence type="ECO:0000313" key="8">
    <source>
        <dbReference type="EMBL" id="SCC10437.1"/>
    </source>
</evidence>
<name>A0A0V8HJY7_9BACI</name>
<evidence type="ECO:0000256" key="3">
    <source>
        <dbReference type="ARBA" id="ARBA00023002"/>
    </source>
</evidence>
<dbReference type="GO" id="GO:0050660">
    <property type="term" value="F:flavin adenine dinucleotide binding"/>
    <property type="evidence" value="ECO:0007669"/>
    <property type="project" value="InterPro"/>
</dbReference>
<accession>A0A0V8HJY7</accession>
<evidence type="ECO:0000256" key="6">
    <source>
        <dbReference type="SAM" id="Phobius"/>
    </source>
</evidence>
<dbReference type="UniPathway" id="UPA00060"/>
<evidence type="ECO:0000256" key="1">
    <source>
        <dbReference type="ARBA" id="ARBA00004948"/>
    </source>
</evidence>
<proteinExistence type="predicted"/>
<keyword evidence="6" id="KW-0812">Transmembrane</keyword>
<dbReference type="EMBL" id="FMAU01000002">
    <property type="protein sequence ID" value="SCC10437.1"/>
    <property type="molecule type" value="Genomic_DNA"/>
</dbReference>
<protein>
    <recommendedName>
        <fullName evidence="5">glycine oxidase</fullName>
        <ecNumber evidence="5">1.4.3.19</ecNumber>
    </recommendedName>
</protein>
<dbReference type="GO" id="GO:0043799">
    <property type="term" value="F:glycine oxidase activity"/>
    <property type="evidence" value="ECO:0007669"/>
    <property type="project" value="UniProtKB-EC"/>
</dbReference>
<dbReference type="SUPFAM" id="SSF51905">
    <property type="entry name" value="FAD/NAD(P)-binding domain"/>
    <property type="match status" value="1"/>
</dbReference>
<keyword evidence="6" id="KW-0472">Membrane</keyword>
<dbReference type="InterPro" id="IPR012727">
    <property type="entry name" value="Gly_oxidase_ThiO"/>
</dbReference>
<dbReference type="GO" id="GO:0009229">
    <property type="term" value="P:thiamine diphosphate biosynthetic process"/>
    <property type="evidence" value="ECO:0007669"/>
    <property type="project" value="UniProtKB-UniPathway"/>
</dbReference>
<dbReference type="PROSITE" id="PS51257">
    <property type="entry name" value="PROKAR_LIPOPROTEIN"/>
    <property type="match status" value="1"/>
</dbReference>
<dbReference type="AlphaFoldDB" id="A0A0V8HJY7"/>
<sequence>MSKSYDVIIVGAGVIGCSIAYQLSKRKKKVLLIEKNKIGGEASSAAAGMLGVHSEFIGDQNLLNAALRSRDMFTELSRELKEISGIDIELSHNGMIKPACSEIEKGQMMKILQLSTDVEWLSEEDVARLEPKLSKGNHHGGLYAYRDGNVSAGKLTRALAKSAVKLGAYIQEYTPVISFLMERNRCIGVKTLHETYHSQEVIVAGGAWSSKILRGAGFEICGLPVKGECVSVSACKQLVERTIFTKECYIVPKRGNHYLVGATEHPHTFDSKVSAGGIHHLLGKAIDLLPDLAFARLEKSWAGVRPKTDRFLPYIGRLPGRECLAVATGHYRNGILLAPLTGILMADLIDSIEIDPIFGFHHERMLK</sequence>
<organism evidence="8 9">
    <name type="scientific">[Bacillus] enclensis</name>
    <dbReference type="NCBI Taxonomy" id="1402860"/>
    <lineage>
        <taxon>Bacteria</taxon>
        <taxon>Bacillati</taxon>
        <taxon>Bacillota</taxon>
        <taxon>Bacilli</taxon>
        <taxon>Bacillales</taxon>
        <taxon>Bacillaceae</taxon>
        <taxon>Rossellomorea</taxon>
    </lineage>
</organism>
<dbReference type="InterPro" id="IPR036188">
    <property type="entry name" value="FAD/NAD-bd_sf"/>
</dbReference>
<dbReference type="NCBIfam" id="TIGR02352">
    <property type="entry name" value="thiamin_ThiO"/>
    <property type="match status" value="1"/>
</dbReference>
<dbReference type="PANTHER" id="PTHR13847">
    <property type="entry name" value="SARCOSINE DEHYDROGENASE-RELATED"/>
    <property type="match status" value="1"/>
</dbReference>
<dbReference type="InterPro" id="IPR006076">
    <property type="entry name" value="FAD-dep_OxRdtase"/>
</dbReference>
<dbReference type="Proteomes" id="UP000181997">
    <property type="component" value="Unassembled WGS sequence"/>
</dbReference>
<dbReference type="PANTHER" id="PTHR13847:SF289">
    <property type="entry name" value="GLYCINE OXIDASE"/>
    <property type="match status" value="1"/>
</dbReference>
<keyword evidence="2" id="KW-0784">Thiamine biosynthesis</keyword>
<evidence type="ECO:0000259" key="7">
    <source>
        <dbReference type="Pfam" id="PF01266"/>
    </source>
</evidence>
<keyword evidence="6" id="KW-1133">Transmembrane helix</keyword>
<feature type="domain" description="FAD dependent oxidoreductase" evidence="7">
    <location>
        <begin position="6"/>
        <end position="348"/>
    </location>
</feature>
<comment type="pathway">
    <text evidence="1">Cofactor biosynthesis; thiamine diphosphate biosynthesis.</text>
</comment>
<evidence type="ECO:0000256" key="2">
    <source>
        <dbReference type="ARBA" id="ARBA00022977"/>
    </source>
</evidence>
<feature type="transmembrane region" description="Helical" evidence="6">
    <location>
        <begin position="6"/>
        <end position="23"/>
    </location>
</feature>
<dbReference type="EC" id="1.4.3.19" evidence="5"/>
<dbReference type="Gene3D" id="3.30.9.10">
    <property type="entry name" value="D-Amino Acid Oxidase, subunit A, domain 2"/>
    <property type="match status" value="1"/>
</dbReference>
<comment type="catalytic activity">
    <reaction evidence="4">
        <text>glycine + O2 + H2O = glyoxylate + H2O2 + NH4(+)</text>
        <dbReference type="Rhea" id="RHEA:11532"/>
        <dbReference type="ChEBI" id="CHEBI:15377"/>
        <dbReference type="ChEBI" id="CHEBI:15379"/>
        <dbReference type="ChEBI" id="CHEBI:16240"/>
        <dbReference type="ChEBI" id="CHEBI:28938"/>
        <dbReference type="ChEBI" id="CHEBI:36655"/>
        <dbReference type="ChEBI" id="CHEBI:57305"/>
        <dbReference type="EC" id="1.4.3.19"/>
    </reaction>
</comment>
<dbReference type="Pfam" id="PF01266">
    <property type="entry name" value="DAO"/>
    <property type="match status" value="1"/>
</dbReference>
<reference evidence="9" key="1">
    <citation type="submission" date="2016-08" db="EMBL/GenBank/DDBJ databases">
        <authorList>
            <person name="Varghese N."/>
            <person name="Submissions Spin"/>
        </authorList>
    </citation>
    <scope>NUCLEOTIDE SEQUENCE [LARGE SCALE GENOMIC DNA]</scope>
    <source>
        <strain evidence="9">SGD-1123</strain>
    </source>
</reference>
<dbReference type="GO" id="GO:0005737">
    <property type="term" value="C:cytoplasm"/>
    <property type="evidence" value="ECO:0007669"/>
    <property type="project" value="TreeGrafter"/>
</dbReference>
<evidence type="ECO:0000256" key="5">
    <source>
        <dbReference type="ARBA" id="ARBA00050018"/>
    </source>
</evidence>